<accession>A0A511V7M0</accession>
<comment type="subcellular location">
    <subcellularLocation>
        <location evidence="1 6">Cell membrane</location>
        <topology evidence="1 6">Multi-pass membrane protein</topology>
    </subcellularLocation>
</comment>
<keyword evidence="2 6" id="KW-1003">Cell membrane</keyword>
<dbReference type="Pfam" id="PF09335">
    <property type="entry name" value="VTT_dom"/>
    <property type="match status" value="1"/>
</dbReference>
<evidence type="ECO:0000256" key="1">
    <source>
        <dbReference type="ARBA" id="ARBA00004651"/>
    </source>
</evidence>
<evidence type="ECO:0000256" key="4">
    <source>
        <dbReference type="ARBA" id="ARBA00022989"/>
    </source>
</evidence>
<feature type="domain" description="VTT" evidence="7">
    <location>
        <begin position="63"/>
        <end position="181"/>
    </location>
</feature>
<dbReference type="GO" id="GO:0005886">
    <property type="term" value="C:plasma membrane"/>
    <property type="evidence" value="ECO:0007669"/>
    <property type="project" value="UniProtKB-SubCell"/>
</dbReference>
<keyword evidence="3 6" id="KW-0812">Transmembrane</keyword>
<keyword evidence="5 6" id="KW-0472">Membrane</keyword>
<keyword evidence="4 6" id="KW-1133">Transmembrane helix</keyword>
<dbReference type="PANTHER" id="PTHR12677:SF59">
    <property type="entry name" value="GOLGI APPARATUS MEMBRANE PROTEIN TVP38-RELATED"/>
    <property type="match status" value="1"/>
</dbReference>
<evidence type="ECO:0000256" key="2">
    <source>
        <dbReference type="ARBA" id="ARBA00022475"/>
    </source>
</evidence>
<dbReference type="Proteomes" id="UP000321157">
    <property type="component" value="Unassembled WGS sequence"/>
</dbReference>
<comment type="caution">
    <text evidence="8">The sequence shown here is derived from an EMBL/GenBank/DDBJ whole genome shotgun (WGS) entry which is preliminary data.</text>
</comment>
<comment type="caution">
    <text evidence="6">Lacks conserved residue(s) required for the propagation of feature annotation.</text>
</comment>
<protein>
    <recommendedName>
        <fullName evidence="6">TVP38/TMEM64 family membrane protein</fullName>
    </recommendedName>
</protein>
<dbReference type="PANTHER" id="PTHR12677">
    <property type="entry name" value="GOLGI APPARATUS MEMBRANE PROTEIN TVP38-RELATED"/>
    <property type="match status" value="1"/>
</dbReference>
<dbReference type="AlphaFoldDB" id="A0A511V7M0"/>
<name>A0A511V7M0_9BACL</name>
<reference evidence="8 9" key="1">
    <citation type="submission" date="2019-07" db="EMBL/GenBank/DDBJ databases">
        <title>Whole genome shotgun sequence of Aneurinibacillus danicus NBRC 102444.</title>
        <authorList>
            <person name="Hosoyama A."/>
            <person name="Uohara A."/>
            <person name="Ohji S."/>
            <person name="Ichikawa N."/>
        </authorList>
    </citation>
    <scope>NUCLEOTIDE SEQUENCE [LARGE SCALE GENOMIC DNA]</scope>
    <source>
        <strain evidence="8 9">NBRC 102444</strain>
    </source>
</reference>
<evidence type="ECO:0000259" key="7">
    <source>
        <dbReference type="Pfam" id="PF09335"/>
    </source>
</evidence>
<dbReference type="InterPro" id="IPR032816">
    <property type="entry name" value="VTT_dom"/>
</dbReference>
<evidence type="ECO:0000313" key="8">
    <source>
        <dbReference type="EMBL" id="GEN33172.1"/>
    </source>
</evidence>
<dbReference type="RefSeq" id="WP_170230131.1">
    <property type="nucleotide sequence ID" value="NZ_BJXX01000027.1"/>
</dbReference>
<feature type="transmembrane region" description="Helical" evidence="6">
    <location>
        <begin position="86"/>
        <end position="103"/>
    </location>
</feature>
<dbReference type="EMBL" id="BJXX01000027">
    <property type="protein sequence ID" value="GEN33172.1"/>
    <property type="molecule type" value="Genomic_DNA"/>
</dbReference>
<keyword evidence="9" id="KW-1185">Reference proteome</keyword>
<evidence type="ECO:0000256" key="5">
    <source>
        <dbReference type="ARBA" id="ARBA00023136"/>
    </source>
</evidence>
<evidence type="ECO:0000256" key="6">
    <source>
        <dbReference type="RuleBase" id="RU366058"/>
    </source>
</evidence>
<sequence>MKRLLFSALFLTVMLYALMQTEFGHLIRTGNVEQIAAQIELYGWIAFLISIAAVIVQTFFPVVPFVLLAGANVLAFGFWLGFAISWIGAVLAALTNFLLARYVGREWAEKRMEHHSFVKNLNRYAETKGFIVILFARWIPILPSSAVNTAAGISKVPFRAFLFATLIGKGPAVLFESLLGHYLIHWEQHKGKLILIALGLCLFMLGIGYVKKKKKSTLLS</sequence>
<gene>
    <name evidence="8" type="ORF">ADA01nite_06320</name>
</gene>
<feature type="transmembrane region" description="Helical" evidence="6">
    <location>
        <begin position="161"/>
        <end position="184"/>
    </location>
</feature>
<evidence type="ECO:0000313" key="9">
    <source>
        <dbReference type="Proteomes" id="UP000321157"/>
    </source>
</evidence>
<dbReference type="InterPro" id="IPR015414">
    <property type="entry name" value="TMEM64"/>
</dbReference>
<evidence type="ECO:0000256" key="3">
    <source>
        <dbReference type="ARBA" id="ARBA00022692"/>
    </source>
</evidence>
<feature type="transmembrane region" description="Helical" evidence="6">
    <location>
        <begin position="193"/>
        <end position="210"/>
    </location>
</feature>
<proteinExistence type="inferred from homology"/>
<comment type="similarity">
    <text evidence="6">Belongs to the TVP38/TMEM64 family.</text>
</comment>
<organism evidence="8 9">
    <name type="scientific">Aneurinibacillus danicus</name>
    <dbReference type="NCBI Taxonomy" id="267746"/>
    <lineage>
        <taxon>Bacteria</taxon>
        <taxon>Bacillati</taxon>
        <taxon>Bacillota</taxon>
        <taxon>Bacilli</taxon>
        <taxon>Bacillales</taxon>
        <taxon>Paenibacillaceae</taxon>
        <taxon>Aneurinibacillus group</taxon>
        <taxon>Aneurinibacillus</taxon>
    </lineage>
</organism>